<proteinExistence type="inferred from homology"/>
<evidence type="ECO:0000256" key="11">
    <source>
        <dbReference type="PIRSR" id="PIRSR004682-2"/>
    </source>
</evidence>
<keyword evidence="6 9" id="KW-0378">Hydrolase</keyword>
<comment type="subunit">
    <text evidence="3">Monomer.</text>
</comment>
<dbReference type="InterPro" id="IPR036412">
    <property type="entry name" value="HAD-like_sf"/>
</dbReference>
<dbReference type="CDD" id="cd07503">
    <property type="entry name" value="HAD_HisB-N"/>
    <property type="match status" value="1"/>
</dbReference>
<feature type="site" description="Contributes to substrate recognition" evidence="12">
    <location>
        <position position="106"/>
    </location>
</feature>
<feature type="binding site" evidence="13">
    <location>
        <position position="9"/>
    </location>
    <ligand>
        <name>Mg(2+)</name>
        <dbReference type="ChEBI" id="CHEBI:18420"/>
    </ligand>
</feature>
<keyword evidence="4 9" id="KW-0963">Cytoplasm</keyword>
<dbReference type="PANTHER" id="PTHR42891:SF1">
    <property type="entry name" value="D-GLYCERO-BETA-D-MANNO-HEPTOSE-1,7-BISPHOSPHATE 7-PHOSPHATASE"/>
    <property type="match status" value="1"/>
</dbReference>
<comment type="subcellular location">
    <subcellularLocation>
        <location evidence="2 9">Cytoplasm</location>
    </subcellularLocation>
</comment>
<feature type="binding site" evidence="11">
    <location>
        <position position="133"/>
    </location>
    <ligand>
        <name>substrate</name>
    </ligand>
</feature>
<dbReference type="GO" id="GO:0046872">
    <property type="term" value="F:metal ion binding"/>
    <property type="evidence" value="ECO:0007669"/>
    <property type="project" value="UniProtKB-KW"/>
</dbReference>
<evidence type="ECO:0000256" key="8">
    <source>
        <dbReference type="ARBA" id="ARBA00031828"/>
    </source>
</evidence>
<evidence type="ECO:0000256" key="6">
    <source>
        <dbReference type="ARBA" id="ARBA00022801"/>
    </source>
</evidence>
<dbReference type="Gene3D" id="3.40.50.1000">
    <property type="entry name" value="HAD superfamily/HAD-like"/>
    <property type="match status" value="1"/>
</dbReference>
<dbReference type="PIRSF" id="PIRSF004682">
    <property type="entry name" value="GmhB"/>
    <property type="match status" value="1"/>
</dbReference>
<feature type="binding site" evidence="11">
    <location>
        <begin position="15"/>
        <end position="18"/>
    </location>
    <ligand>
        <name>substrate</name>
    </ligand>
</feature>
<keyword evidence="5 13" id="KW-0479">Metal-binding</keyword>
<organism evidence="14 15">
    <name type="scientific">Rhodohalobacter barkolensis</name>
    <dbReference type="NCBI Taxonomy" id="2053187"/>
    <lineage>
        <taxon>Bacteria</taxon>
        <taxon>Pseudomonadati</taxon>
        <taxon>Balneolota</taxon>
        <taxon>Balneolia</taxon>
        <taxon>Balneolales</taxon>
        <taxon>Balneolaceae</taxon>
        <taxon>Rhodohalobacter</taxon>
    </lineage>
</organism>
<dbReference type="InterPro" id="IPR006543">
    <property type="entry name" value="Histidinol-phos"/>
</dbReference>
<evidence type="ECO:0000313" key="15">
    <source>
        <dbReference type="Proteomes" id="UP000233398"/>
    </source>
</evidence>
<dbReference type="OrthoDB" id="9813880at2"/>
<evidence type="ECO:0000313" key="14">
    <source>
        <dbReference type="EMBL" id="PKD43534.1"/>
    </source>
</evidence>
<evidence type="ECO:0000256" key="4">
    <source>
        <dbReference type="ARBA" id="ARBA00022490"/>
    </source>
</evidence>
<keyword evidence="7 9" id="KW-0119">Carbohydrate metabolism</keyword>
<dbReference type="NCBIfam" id="TIGR01656">
    <property type="entry name" value="Histidinol-ppas"/>
    <property type="match status" value="1"/>
</dbReference>
<evidence type="ECO:0000256" key="7">
    <source>
        <dbReference type="ARBA" id="ARBA00023277"/>
    </source>
</evidence>
<dbReference type="InterPro" id="IPR013954">
    <property type="entry name" value="PNK3P"/>
</dbReference>
<dbReference type="EC" id="3.1.3.-" evidence="9"/>
<feature type="binding site" evidence="13">
    <location>
        <position position="133"/>
    </location>
    <ligand>
        <name>Mg(2+)</name>
        <dbReference type="ChEBI" id="CHEBI:18420"/>
    </ligand>
</feature>
<comment type="cofactor">
    <cofactor evidence="13">
        <name>Zn(2+)</name>
        <dbReference type="ChEBI" id="CHEBI:29105"/>
    </cofactor>
</comment>
<dbReference type="GO" id="GO:0016791">
    <property type="term" value="F:phosphatase activity"/>
    <property type="evidence" value="ECO:0007669"/>
    <property type="project" value="InterPro"/>
</dbReference>
<dbReference type="GO" id="GO:0005975">
    <property type="term" value="P:carbohydrate metabolic process"/>
    <property type="evidence" value="ECO:0007669"/>
    <property type="project" value="InterPro"/>
</dbReference>
<sequence>MKAFFLDRDGTLNVDYNFVHKPKEWTWCKDALKAIRWMNENKFKIIVVTNQSGIARGRYSLDDVIQLHKWVDQQLEKKGLHIDDWYVAPHHPKFDEKPHDFDPNDRKPGTGMFLKAINKYGIDPKQSFMAGDKITDLKPAVELGIKPFFIRSRHEPNQNKKWLKQYNIEMFDTLFEAIKTV</sequence>
<keyword evidence="13" id="KW-0862">Zinc</keyword>
<evidence type="ECO:0000256" key="5">
    <source>
        <dbReference type="ARBA" id="ARBA00022723"/>
    </source>
</evidence>
<feature type="site" description="Stabilizes the phosphoryl group" evidence="12">
    <location>
        <position position="107"/>
    </location>
</feature>
<dbReference type="SUPFAM" id="SSF56784">
    <property type="entry name" value="HAD-like"/>
    <property type="match status" value="1"/>
</dbReference>
<comment type="cofactor">
    <cofactor evidence="1 13">
        <name>Mg(2+)</name>
        <dbReference type="ChEBI" id="CHEBI:18420"/>
    </cofactor>
</comment>
<dbReference type="GO" id="GO:0005737">
    <property type="term" value="C:cytoplasm"/>
    <property type="evidence" value="ECO:0007669"/>
    <property type="project" value="UniProtKB-SubCell"/>
</dbReference>
<dbReference type="InterPro" id="IPR004446">
    <property type="entry name" value="Heptose_bisP_phosphatase"/>
</dbReference>
<evidence type="ECO:0000256" key="2">
    <source>
        <dbReference type="ARBA" id="ARBA00004496"/>
    </source>
</evidence>
<feature type="binding site" evidence="11">
    <location>
        <begin position="106"/>
        <end position="107"/>
    </location>
    <ligand>
        <name>substrate</name>
    </ligand>
</feature>
<feature type="binding site" evidence="13">
    <location>
        <position position="132"/>
    </location>
    <ligand>
        <name>Mg(2+)</name>
        <dbReference type="ChEBI" id="CHEBI:18420"/>
    </ligand>
</feature>
<dbReference type="InterPro" id="IPR006549">
    <property type="entry name" value="HAD-SF_hydro_IIIA"/>
</dbReference>
<evidence type="ECO:0000256" key="1">
    <source>
        <dbReference type="ARBA" id="ARBA00001946"/>
    </source>
</evidence>
<dbReference type="EMBL" id="PISP01000002">
    <property type="protein sequence ID" value="PKD43534.1"/>
    <property type="molecule type" value="Genomic_DNA"/>
</dbReference>
<dbReference type="AlphaFoldDB" id="A0A2N0VH88"/>
<feature type="binding site" evidence="13">
    <location>
        <position position="90"/>
    </location>
    <ligand>
        <name>Zn(2+)</name>
        <dbReference type="ChEBI" id="CHEBI:29105"/>
    </ligand>
</feature>
<feature type="binding site" evidence="11">
    <location>
        <begin position="49"/>
        <end position="52"/>
    </location>
    <ligand>
        <name>substrate</name>
    </ligand>
</feature>
<accession>A0A2N0VH88</accession>
<evidence type="ECO:0000256" key="3">
    <source>
        <dbReference type="ARBA" id="ARBA00011245"/>
    </source>
</evidence>
<comment type="similarity">
    <text evidence="9">Belongs to the gmhB family.</text>
</comment>
<feature type="binding site" evidence="13">
    <location>
        <position position="7"/>
    </location>
    <ligand>
        <name>Mg(2+)</name>
        <dbReference type="ChEBI" id="CHEBI:18420"/>
    </ligand>
</feature>
<feature type="active site" description="Proton donor" evidence="10">
    <location>
        <position position="9"/>
    </location>
</feature>
<dbReference type="Pfam" id="PF08645">
    <property type="entry name" value="PNK3P"/>
    <property type="match status" value="1"/>
</dbReference>
<reference evidence="14 15" key="1">
    <citation type="submission" date="2017-11" db="EMBL/GenBank/DDBJ databases">
        <title>Rhodohalobacter 15182 sp. nov., isolated from a salt lake.</title>
        <authorList>
            <person name="Han S."/>
        </authorList>
    </citation>
    <scope>NUCLEOTIDE SEQUENCE [LARGE SCALE GENOMIC DNA]</scope>
    <source>
        <strain evidence="14 15">15182</strain>
    </source>
</reference>
<evidence type="ECO:0000256" key="13">
    <source>
        <dbReference type="PIRSR" id="PIRSR004682-4"/>
    </source>
</evidence>
<dbReference type="PANTHER" id="PTHR42891">
    <property type="entry name" value="D-GLYCERO-BETA-D-MANNO-HEPTOSE-1,7-BISPHOSPHATE 7-PHOSPHATASE"/>
    <property type="match status" value="1"/>
</dbReference>
<feature type="site" description="Stabilizes the phosphoryl group" evidence="12">
    <location>
        <position position="49"/>
    </location>
</feature>
<evidence type="ECO:0000256" key="10">
    <source>
        <dbReference type="PIRSR" id="PIRSR004682-1"/>
    </source>
</evidence>
<feature type="active site" description="Nucleophile" evidence="10">
    <location>
        <position position="7"/>
    </location>
</feature>
<comment type="caution">
    <text evidence="14">The sequence shown here is derived from an EMBL/GenBank/DDBJ whole genome shotgun (WGS) entry which is preliminary data.</text>
</comment>
<protein>
    <recommendedName>
        <fullName evidence="8 9">D,D-heptose 1,7-bisphosphate phosphatase</fullName>
        <ecNumber evidence="9">3.1.3.-</ecNumber>
    </recommendedName>
</protein>
<feature type="binding site" evidence="11">
    <location>
        <begin position="7"/>
        <end position="9"/>
    </location>
    <ligand>
        <name>substrate</name>
    </ligand>
</feature>
<gene>
    <name evidence="14" type="ORF">CWD77_08155</name>
</gene>
<dbReference type="NCBIfam" id="TIGR01662">
    <property type="entry name" value="HAD-SF-IIIA"/>
    <property type="match status" value="1"/>
</dbReference>
<evidence type="ECO:0000256" key="12">
    <source>
        <dbReference type="PIRSR" id="PIRSR004682-3"/>
    </source>
</evidence>
<dbReference type="RefSeq" id="WP_101073075.1">
    <property type="nucleotide sequence ID" value="NZ_PISP01000002.1"/>
</dbReference>
<keyword evidence="15" id="KW-1185">Reference proteome</keyword>
<name>A0A2N0VH88_9BACT</name>
<evidence type="ECO:0000256" key="9">
    <source>
        <dbReference type="PIRNR" id="PIRNR004682"/>
    </source>
</evidence>
<dbReference type="InterPro" id="IPR023214">
    <property type="entry name" value="HAD_sf"/>
</dbReference>
<keyword evidence="13" id="KW-0460">Magnesium</keyword>
<dbReference type="Proteomes" id="UP000233398">
    <property type="component" value="Unassembled WGS sequence"/>
</dbReference>